<dbReference type="Proteomes" id="UP000004931">
    <property type="component" value="Unassembled WGS sequence"/>
</dbReference>
<feature type="domain" description="GH84" evidence="4">
    <location>
        <begin position="4"/>
        <end position="276"/>
    </location>
</feature>
<accession>A0YGP4</accession>
<evidence type="ECO:0000256" key="2">
    <source>
        <dbReference type="ARBA" id="ARBA00023295"/>
    </source>
</evidence>
<evidence type="ECO:0000256" key="1">
    <source>
        <dbReference type="ARBA" id="ARBA00022801"/>
    </source>
</evidence>
<dbReference type="SUPFAM" id="SSF51445">
    <property type="entry name" value="(Trans)glycosidases"/>
    <property type="match status" value="1"/>
</dbReference>
<feature type="active site" description="Proton donor" evidence="3">
    <location>
        <position position="119"/>
    </location>
</feature>
<dbReference type="PROSITE" id="PS52009">
    <property type="entry name" value="GH84"/>
    <property type="match status" value="1"/>
</dbReference>
<dbReference type="GO" id="GO:1901135">
    <property type="term" value="P:carbohydrate derivative metabolic process"/>
    <property type="evidence" value="ECO:0007669"/>
    <property type="project" value="UniProtKB-ARBA"/>
</dbReference>
<gene>
    <name evidence="5" type="ORF">GP2143_06454</name>
</gene>
<sequence>MSHFFYGAIEGFYGRQWSWQARKDYARFFRRFGFGAYIYAPKGDSFLRSRWRESHPEFEWEQLRDLAAEYQGQGVKWGMGLSPLGLGEKYRREDKKKLVDKVLRINELNPDILCVLFDDMRGDVDGIVSRQLEVIADVMVASSARQLIVCPTYYSFDPILEQVFGAMPPRYLEMLGESLPESVGIFWTGDRVISSEYSAADASKITELLQRKPILWDNYPVNDGRLTSKFLHLAPYKGRPVAIREWYAGHMVNPMNQPLLSQLVLQSLAGLYSGGLSDLNAAFDRGLHLLQDERLEGKLRRDSESFQYRGLDNLSKRQRRDLISDYQAIDHAVAREVVDWLSGEYPFDPTCLTD</sequence>
<keyword evidence="1 3" id="KW-0378">Hydrolase</keyword>
<dbReference type="GO" id="GO:0015929">
    <property type="term" value="F:hexosaminidase activity"/>
    <property type="evidence" value="ECO:0007669"/>
    <property type="project" value="UniProtKB-ARBA"/>
</dbReference>
<proteinExistence type="inferred from homology"/>
<evidence type="ECO:0000256" key="3">
    <source>
        <dbReference type="PROSITE-ProRule" id="PRU01353"/>
    </source>
</evidence>
<keyword evidence="2 3" id="KW-0326">Glycosidase</keyword>
<dbReference type="InterPro" id="IPR017853">
    <property type="entry name" value="GH"/>
</dbReference>
<comment type="caution">
    <text evidence="5">The sequence shown here is derived from an EMBL/GenBank/DDBJ whole genome shotgun (WGS) entry which is preliminary data.</text>
</comment>
<evidence type="ECO:0000259" key="4">
    <source>
        <dbReference type="PROSITE" id="PS52009"/>
    </source>
</evidence>
<reference evidence="5 6" key="1">
    <citation type="journal article" date="2010" name="J. Bacteriol.">
        <title>Genome sequence of the oligotrophic marine Gammaproteobacterium HTCC2143, isolated from the Oregon Coast.</title>
        <authorList>
            <person name="Oh H.M."/>
            <person name="Kang I."/>
            <person name="Ferriera S."/>
            <person name="Giovannoni S.J."/>
            <person name="Cho J.C."/>
        </authorList>
    </citation>
    <scope>NUCLEOTIDE SEQUENCE [LARGE SCALE GENOMIC DNA]</scope>
    <source>
        <strain evidence="5 6">HTCC2143</strain>
    </source>
</reference>
<organism evidence="5 6">
    <name type="scientific">marine gamma proteobacterium HTCC2143</name>
    <dbReference type="NCBI Taxonomy" id="247633"/>
    <lineage>
        <taxon>Bacteria</taxon>
        <taxon>Pseudomonadati</taxon>
        <taxon>Pseudomonadota</taxon>
        <taxon>Gammaproteobacteria</taxon>
        <taxon>Cellvibrionales</taxon>
        <taxon>Spongiibacteraceae</taxon>
        <taxon>BD1-7 clade</taxon>
    </lineage>
</organism>
<keyword evidence="6" id="KW-1185">Reference proteome</keyword>
<dbReference type="InterPro" id="IPR011496">
    <property type="entry name" value="O-GlcNAcase_cat"/>
</dbReference>
<evidence type="ECO:0000313" key="5">
    <source>
        <dbReference type="EMBL" id="EAW29912.1"/>
    </source>
</evidence>
<evidence type="ECO:0000313" key="6">
    <source>
        <dbReference type="Proteomes" id="UP000004931"/>
    </source>
</evidence>
<dbReference type="STRING" id="247633.GP2143_06454"/>
<dbReference type="PANTHER" id="PTHR13170">
    <property type="entry name" value="O-GLCNACASE"/>
    <property type="match status" value="1"/>
</dbReference>
<dbReference type="Pfam" id="PF07555">
    <property type="entry name" value="NAGidase"/>
    <property type="match status" value="1"/>
</dbReference>
<dbReference type="eggNOG" id="COG3525">
    <property type="taxonomic scope" value="Bacteria"/>
</dbReference>
<dbReference type="OrthoDB" id="9760892at2"/>
<dbReference type="AlphaFoldDB" id="A0YGP4"/>
<protein>
    <submittedName>
        <fullName evidence="5">Hyaluronidase</fullName>
    </submittedName>
</protein>
<dbReference type="PANTHER" id="PTHR13170:SF16">
    <property type="entry name" value="PROTEIN O-GLCNACASE"/>
    <property type="match status" value="1"/>
</dbReference>
<comment type="similarity">
    <text evidence="3">Belongs to the glycosyl hydrolase 84 family.</text>
</comment>
<name>A0YGP4_9GAMM</name>
<dbReference type="Gene3D" id="3.20.20.80">
    <property type="entry name" value="Glycosidases"/>
    <property type="match status" value="1"/>
</dbReference>
<dbReference type="InterPro" id="IPR051822">
    <property type="entry name" value="Glycosyl_Hydrolase_84"/>
</dbReference>
<dbReference type="EMBL" id="AAVT01000012">
    <property type="protein sequence ID" value="EAW29912.1"/>
    <property type="molecule type" value="Genomic_DNA"/>
</dbReference>